<proteinExistence type="predicted"/>
<evidence type="ECO:0000313" key="2">
    <source>
        <dbReference type="EMBL" id="KAJ3570183.1"/>
    </source>
</evidence>
<dbReference type="Proteomes" id="UP001213000">
    <property type="component" value="Unassembled WGS sequence"/>
</dbReference>
<dbReference type="SUPFAM" id="SSF69618">
    <property type="entry name" value="HemD-like"/>
    <property type="match status" value="1"/>
</dbReference>
<keyword evidence="3" id="KW-1185">Reference proteome</keyword>
<dbReference type="Pfam" id="PF02602">
    <property type="entry name" value="HEM4"/>
    <property type="match status" value="1"/>
</dbReference>
<dbReference type="CDD" id="cd06578">
    <property type="entry name" value="HemD"/>
    <property type="match status" value="1"/>
</dbReference>
<dbReference type="GO" id="GO:0005829">
    <property type="term" value="C:cytosol"/>
    <property type="evidence" value="ECO:0007669"/>
    <property type="project" value="TreeGrafter"/>
</dbReference>
<protein>
    <recommendedName>
        <fullName evidence="1">Tetrapyrrole biosynthesis uroporphyrinogen III synthase domain-containing protein</fullName>
    </recommendedName>
</protein>
<dbReference type="EMBL" id="JANIEX010000250">
    <property type="protein sequence ID" value="KAJ3570183.1"/>
    <property type="molecule type" value="Genomic_DNA"/>
</dbReference>
<dbReference type="AlphaFoldDB" id="A0AAD5VX49"/>
<organism evidence="2 3">
    <name type="scientific">Leucocoprinus birnbaumii</name>
    <dbReference type="NCBI Taxonomy" id="56174"/>
    <lineage>
        <taxon>Eukaryota</taxon>
        <taxon>Fungi</taxon>
        <taxon>Dikarya</taxon>
        <taxon>Basidiomycota</taxon>
        <taxon>Agaricomycotina</taxon>
        <taxon>Agaricomycetes</taxon>
        <taxon>Agaricomycetidae</taxon>
        <taxon>Agaricales</taxon>
        <taxon>Agaricineae</taxon>
        <taxon>Agaricaceae</taxon>
        <taxon>Leucocoprinus</taxon>
    </lineage>
</organism>
<comment type="caution">
    <text evidence="2">The sequence shown here is derived from an EMBL/GenBank/DDBJ whole genome shotgun (WGS) entry which is preliminary data.</text>
</comment>
<dbReference type="GO" id="GO:0004852">
    <property type="term" value="F:uroporphyrinogen-III synthase activity"/>
    <property type="evidence" value="ECO:0007669"/>
    <property type="project" value="InterPro"/>
</dbReference>
<feature type="domain" description="Tetrapyrrole biosynthesis uroporphyrinogen III synthase" evidence="1">
    <location>
        <begin position="17"/>
        <end position="300"/>
    </location>
</feature>
<accession>A0AAD5VX49</accession>
<dbReference type="InterPro" id="IPR039793">
    <property type="entry name" value="UROS/Hem4"/>
</dbReference>
<dbReference type="InterPro" id="IPR003754">
    <property type="entry name" value="4pyrrol_synth_uPrphyn_synth"/>
</dbReference>
<name>A0AAD5VX49_9AGAR</name>
<dbReference type="Gene3D" id="3.40.50.10090">
    <property type="match status" value="2"/>
</dbReference>
<sequence length="309" mass="33508">MPNVILLRAPVESPPDPYESTLRDSSFNPFSLPVLETSLTHLPELQSLISSGPQSKAFTGVIITSKRSCEAWNTATKNLIGSTSHDDDLLAKLNASLASWTSLPFYVVGKGTAAALQEFRGLCSDSNEKLTLDIRGQETGTGEQLAHFILEDITKDRSSNGLLYLTGDKNRDTVPKILSSEKAHDNKIALHALQVYETHGATDFEKNLDSLITQAMPITDSGRSDDIWWIVFFAPSSSLFAYPMLRKHFNFISLDSPINSSTSIPTAKVAAIGQVTSAYLEEKLKIRVDAIAAKPSPEALSAALASVAL</sequence>
<gene>
    <name evidence="2" type="ORF">NP233_g4574</name>
</gene>
<dbReference type="InterPro" id="IPR036108">
    <property type="entry name" value="4pyrrol_syn_uPrphyn_synt_sf"/>
</dbReference>
<dbReference type="PANTHER" id="PTHR12390:SF0">
    <property type="entry name" value="UROPORPHYRINOGEN-III SYNTHASE"/>
    <property type="match status" value="1"/>
</dbReference>
<evidence type="ECO:0000259" key="1">
    <source>
        <dbReference type="Pfam" id="PF02602"/>
    </source>
</evidence>
<dbReference type="PANTHER" id="PTHR12390">
    <property type="entry name" value="UROPORPHYRINOGEN III SYNTHASE"/>
    <property type="match status" value="1"/>
</dbReference>
<dbReference type="GO" id="GO:0006780">
    <property type="term" value="P:uroporphyrinogen III biosynthetic process"/>
    <property type="evidence" value="ECO:0007669"/>
    <property type="project" value="InterPro"/>
</dbReference>
<reference evidence="2" key="1">
    <citation type="submission" date="2022-07" db="EMBL/GenBank/DDBJ databases">
        <title>Genome Sequence of Leucocoprinus birnbaumii.</title>
        <authorList>
            <person name="Buettner E."/>
        </authorList>
    </citation>
    <scope>NUCLEOTIDE SEQUENCE</scope>
    <source>
        <strain evidence="2">VT141</strain>
    </source>
</reference>
<evidence type="ECO:0000313" key="3">
    <source>
        <dbReference type="Proteomes" id="UP001213000"/>
    </source>
</evidence>